<organism evidence="1 2">
    <name type="scientific">Rodentibacter mrazii</name>
    <dbReference type="NCBI Taxonomy" id="1908257"/>
    <lineage>
        <taxon>Bacteria</taxon>
        <taxon>Pseudomonadati</taxon>
        <taxon>Pseudomonadota</taxon>
        <taxon>Gammaproteobacteria</taxon>
        <taxon>Pasteurellales</taxon>
        <taxon>Pasteurellaceae</taxon>
        <taxon>Rodentibacter</taxon>
    </lineage>
</organism>
<evidence type="ECO:0000313" key="1">
    <source>
        <dbReference type="EMBL" id="OOF37044.1"/>
    </source>
</evidence>
<dbReference type="STRING" id="1908257.BKK47_11350"/>
<evidence type="ECO:0000313" key="2">
    <source>
        <dbReference type="Proteomes" id="UP000189426"/>
    </source>
</evidence>
<accession>A0A1V3IA90</accession>
<name>A0A1V3IA90_9PAST</name>
<sequence>MRYYDIQSHPQGLGYIAIEYRDPARSNKTGWKSQNHCCQELCETEINLRKAFIRQKEEQAK</sequence>
<comment type="caution">
    <text evidence="1">The sequence shown here is derived from an EMBL/GenBank/DDBJ whole genome shotgun (WGS) entry which is preliminary data.</text>
</comment>
<gene>
    <name evidence="1" type="ORF">BKK47_11350</name>
</gene>
<dbReference type="Proteomes" id="UP000189426">
    <property type="component" value="Unassembled WGS sequence"/>
</dbReference>
<dbReference type="RefSeq" id="WP_077494964.1">
    <property type="nucleotide sequence ID" value="NZ_MLHG01000099.1"/>
</dbReference>
<reference evidence="1 2" key="1">
    <citation type="submission" date="2016-10" db="EMBL/GenBank/DDBJ databases">
        <title>Rodentibacter gen. nov. and new species.</title>
        <authorList>
            <person name="Christensen H."/>
        </authorList>
    </citation>
    <scope>NUCLEOTIDE SEQUENCE [LARGE SCALE GENOMIC DNA]</scope>
    <source>
        <strain evidence="1 2">Ppn418</strain>
    </source>
</reference>
<dbReference type="AlphaFoldDB" id="A0A1V3IA90"/>
<keyword evidence="2" id="KW-1185">Reference proteome</keyword>
<protein>
    <submittedName>
        <fullName evidence="1">Uncharacterized protein</fullName>
    </submittedName>
</protein>
<proteinExistence type="predicted"/>
<dbReference type="EMBL" id="MLHG01000099">
    <property type="protein sequence ID" value="OOF37044.1"/>
    <property type="molecule type" value="Genomic_DNA"/>
</dbReference>